<evidence type="ECO:0000313" key="2">
    <source>
        <dbReference type="EMBL" id="MDX6041265.1"/>
    </source>
</evidence>
<proteinExistence type="predicted"/>
<dbReference type="RefSeq" id="WP_319786347.1">
    <property type="nucleotide sequence ID" value="NZ_JAWXRD010000031.1"/>
</dbReference>
<sequence length="451" mass="47783">MTKKKARPRINRGISLISVAIVLTIVLLAAPIGMERYANFINEQSWAVTATHLGTVNQGARLYIQDNYDTLLNQVKGGGKVTVTGQTLRDKGYLPAGFALSNNSTQTYILAVTRNPTQTDKLVAFVLTAGGQELPFKAQRYIAQNTSGLGGYIYPANVASGASGGWQVNLASMGLSGQTGHLVTYLTSDALAGGAEESDRLYRFAVNGRPDLNRMHTNIDMNGNNINSAKAVNAQTGTFSGTVTAGAVTSKGDVRSQSGWLITKGSKGWLNEDHGGGLYMDDNNWIKSLNGKGIFTTGQVQAGSVQSNGRMTTNEFVQINGVASTGASCSPNGLVGRDSSGGILSCQSGVWKSSGSTVNISEGIIDYGSHLEEFGTAYKIPDDSCVVVNYPRPMRTVFAINVSIVNNKNTSGGEISSAYATKLNASQFQICVKNKGFTAKQDVEWRAIGVS</sequence>
<accession>A0ABU4QVG9</accession>
<keyword evidence="3" id="KW-1185">Reference proteome</keyword>
<name>A0ABU4QVG9_9ENTR</name>
<dbReference type="Proteomes" id="UP001275664">
    <property type="component" value="Unassembled WGS sequence"/>
</dbReference>
<evidence type="ECO:0000259" key="1">
    <source>
        <dbReference type="Pfam" id="PF04917"/>
    </source>
</evidence>
<dbReference type="EMBL" id="JAWXRD010000031">
    <property type="protein sequence ID" value="MDX6041265.1"/>
    <property type="molecule type" value="Genomic_DNA"/>
</dbReference>
<reference evidence="2 3" key="1">
    <citation type="submission" date="2023-11" db="EMBL/GenBank/DDBJ databases">
        <title>Scandinavium wanjuensis sp. nov., isolated from lettuce South Korea.</title>
        <authorList>
            <person name="Park J."/>
            <person name="Park S."/>
            <person name="Oh K.K."/>
            <person name="Cho G.S."/>
            <person name="Franz C.M.A.P."/>
        </authorList>
    </citation>
    <scope>NUCLEOTIDE SEQUENCE [LARGE SCALE GENOMIC DNA]</scope>
    <source>
        <strain evidence="2 3">V105_6</strain>
    </source>
</reference>
<evidence type="ECO:0000313" key="3">
    <source>
        <dbReference type="Proteomes" id="UP001275664"/>
    </source>
</evidence>
<protein>
    <submittedName>
        <fullName evidence="2">Shufflon system plasmid conjugative transfer pilus tip adhesin PilV</fullName>
    </submittedName>
</protein>
<dbReference type="Pfam" id="PF04917">
    <property type="entry name" value="Shufflon_N"/>
    <property type="match status" value="1"/>
</dbReference>
<organism evidence="2 3">
    <name type="scientific">Scandinavium lactucae</name>
    <dbReference type="NCBI Taxonomy" id="3095028"/>
    <lineage>
        <taxon>Bacteria</taxon>
        <taxon>Pseudomonadati</taxon>
        <taxon>Pseudomonadota</taxon>
        <taxon>Gammaproteobacteria</taxon>
        <taxon>Enterobacterales</taxon>
        <taxon>Enterobacteriaceae</taxon>
        <taxon>Scandinavium</taxon>
    </lineage>
</organism>
<comment type="caution">
    <text evidence="2">The sequence shown here is derived from an EMBL/GenBank/DDBJ whole genome shotgun (WGS) entry which is preliminary data.</text>
</comment>
<dbReference type="InterPro" id="IPR007001">
    <property type="entry name" value="Shufflon_N"/>
</dbReference>
<gene>
    <name evidence="2" type="primary">pilV</name>
    <name evidence="2" type="ORF">SIK69_13815</name>
</gene>
<feature type="domain" description="Bacterial shufflon protein N-terminal" evidence="1">
    <location>
        <begin position="39"/>
        <end position="349"/>
    </location>
</feature>